<gene>
    <name evidence="5" type="ORF">B0T19DRAFT_448355</name>
</gene>
<dbReference type="AlphaFoldDB" id="A0AAE0MHK5"/>
<evidence type="ECO:0000256" key="2">
    <source>
        <dbReference type="ARBA" id="ARBA00022643"/>
    </source>
</evidence>
<dbReference type="SUPFAM" id="SSF55785">
    <property type="entry name" value="PYP-like sensor domain (PAS domain)"/>
    <property type="match status" value="1"/>
</dbReference>
<keyword evidence="6" id="KW-1185">Reference proteome</keyword>
<keyword evidence="2" id="KW-0288">FMN</keyword>
<evidence type="ECO:0000256" key="1">
    <source>
        <dbReference type="ARBA" id="ARBA00022630"/>
    </source>
</evidence>
<dbReference type="GO" id="GO:0005634">
    <property type="term" value="C:nucleus"/>
    <property type="evidence" value="ECO:0007669"/>
    <property type="project" value="TreeGrafter"/>
</dbReference>
<keyword evidence="1" id="KW-0285">Flavoprotein</keyword>
<keyword evidence="3" id="KW-0157">Chromophore</keyword>
<dbReference type="InterPro" id="IPR035965">
    <property type="entry name" value="PAS-like_dom_sf"/>
</dbReference>
<evidence type="ECO:0000313" key="6">
    <source>
        <dbReference type="Proteomes" id="UP001286456"/>
    </source>
</evidence>
<dbReference type="Proteomes" id="UP001286456">
    <property type="component" value="Unassembled WGS sequence"/>
</dbReference>
<organism evidence="5 6">
    <name type="scientific">Cercophora scortea</name>
    <dbReference type="NCBI Taxonomy" id="314031"/>
    <lineage>
        <taxon>Eukaryota</taxon>
        <taxon>Fungi</taxon>
        <taxon>Dikarya</taxon>
        <taxon>Ascomycota</taxon>
        <taxon>Pezizomycotina</taxon>
        <taxon>Sordariomycetes</taxon>
        <taxon>Sordariomycetidae</taxon>
        <taxon>Sordariales</taxon>
        <taxon>Lasiosphaeriaceae</taxon>
        <taxon>Cercophora</taxon>
    </lineage>
</organism>
<evidence type="ECO:0000313" key="5">
    <source>
        <dbReference type="EMBL" id="KAK3331983.1"/>
    </source>
</evidence>
<reference evidence="5" key="1">
    <citation type="journal article" date="2023" name="Mol. Phylogenet. Evol.">
        <title>Genome-scale phylogeny and comparative genomics of the fungal order Sordariales.</title>
        <authorList>
            <person name="Hensen N."/>
            <person name="Bonometti L."/>
            <person name="Westerberg I."/>
            <person name="Brannstrom I.O."/>
            <person name="Guillou S."/>
            <person name="Cros-Aarteil S."/>
            <person name="Calhoun S."/>
            <person name="Haridas S."/>
            <person name="Kuo A."/>
            <person name="Mondo S."/>
            <person name="Pangilinan J."/>
            <person name="Riley R."/>
            <person name="LaButti K."/>
            <person name="Andreopoulos B."/>
            <person name="Lipzen A."/>
            <person name="Chen C."/>
            <person name="Yan M."/>
            <person name="Daum C."/>
            <person name="Ng V."/>
            <person name="Clum A."/>
            <person name="Steindorff A."/>
            <person name="Ohm R.A."/>
            <person name="Martin F."/>
            <person name="Silar P."/>
            <person name="Natvig D.O."/>
            <person name="Lalanne C."/>
            <person name="Gautier V."/>
            <person name="Ament-Velasquez S.L."/>
            <person name="Kruys A."/>
            <person name="Hutchinson M.I."/>
            <person name="Powell A.J."/>
            <person name="Barry K."/>
            <person name="Miller A.N."/>
            <person name="Grigoriev I.V."/>
            <person name="Debuchy R."/>
            <person name="Gladieux P."/>
            <person name="Hiltunen Thoren M."/>
            <person name="Johannesson H."/>
        </authorList>
    </citation>
    <scope>NUCLEOTIDE SEQUENCE</scope>
    <source>
        <strain evidence="5">SMH4131-1</strain>
    </source>
</reference>
<sequence>MNPWELAAYESYDDETMDSNPSRFGVFHSSLYAPSQFNIMDIMAQIYGRPNKQVELGPVDDKCGIILCDLKQPDEPIVYASPSFLKATGYDLADVLGLNCRFLQAPGGDVQPKSPRKYVDKDTVKKIRKAVDKNQELQIEVVNFKKNGRRFINCLTIIPISWDCPGEFNYSVGFMCAKKP</sequence>
<proteinExistence type="predicted"/>
<name>A0AAE0MHK5_9PEZI</name>
<dbReference type="PANTHER" id="PTHR47429:SF7">
    <property type="entry name" value="GATA-FACTOR"/>
    <property type="match status" value="1"/>
</dbReference>
<dbReference type="Gene3D" id="3.30.450.20">
    <property type="entry name" value="PAS domain"/>
    <property type="match status" value="1"/>
</dbReference>
<feature type="domain" description="PAS" evidence="4">
    <location>
        <begin position="64"/>
        <end position="172"/>
    </location>
</feature>
<evidence type="ECO:0000256" key="3">
    <source>
        <dbReference type="ARBA" id="ARBA00022991"/>
    </source>
</evidence>
<accession>A0AAE0MHK5</accession>
<dbReference type="Pfam" id="PF13426">
    <property type="entry name" value="PAS_9"/>
    <property type="match status" value="1"/>
</dbReference>
<dbReference type="PANTHER" id="PTHR47429">
    <property type="entry name" value="PROTEIN TWIN LOV 1"/>
    <property type="match status" value="1"/>
</dbReference>
<dbReference type="EMBL" id="JAUEPO010000002">
    <property type="protein sequence ID" value="KAK3331983.1"/>
    <property type="molecule type" value="Genomic_DNA"/>
</dbReference>
<evidence type="ECO:0000259" key="4">
    <source>
        <dbReference type="Pfam" id="PF13426"/>
    </source>
</evidence>
<dbReference type="CDD" id="cd00130">
    <property type="entry name" value="PAS"/>
    <property type="match status" value="1"/>
</dbReference>
<dbReference type="InterPro" id="IPR000014">
    <property type="entry name" value="PAS"/>
</dbReference>
<comment type="caution">
    <text evidence="5">The sequence shown here is derived from an EMBL/GenBank/DDBJ whole genome shotgun (WGS) entry which is preliminary data.</text>
</comment>
<protein>
    <submittedName>
        <fullName evidence="5">Vivid protein</fullName>
    </submittedName>
</protein>
<reference evidence="5" key="2">
    <citation type="submission" date="2023-06" db="EMBL/GenBank/DDBJ databases">
        <authorList>
            <consortium name="Lawrence Berkeley National Laboratory"/>
            <person name="Haridas S."/>
            <person name="Hensen N."/>
            <person name="Bonometti L."/>
            <person name="Westerberg I."/>
            <person name="Brannstrom I.O."/>
            <person name="Guillou S."/>
            <person name="Cros-Aarteil S."/>
            <person name="Calhoun S."/>
            <person name="Kuo A."/>
            <person name="Mondo S."/>
            <person name="Pangilinan J."/>
            <person name="Riley R."/>
            <person name="Labutti K."/>
            <person name="Andreopoulos B."/>
            <person name="Lipzen A."/>
            <person name="Chen C."/>
            <person name="Yanf M."/>
            <person name="Daum C."/>
            <person name="Ng V."/>
            <person name="Clum A."/>
            <person name="Steindorff A."/>
            <person name="Ohm R."/>
            <person name="Martin F."/>
            <person name="Silar P."/>
            <person name="Natvig D."/>
            <person name="Lalanne C."/>
            <person name="Gautier V."/>
            <person name="Ament-Velasquez S.L."/>
            <person name="Kruys A."/>
            <person name="Hutchinson M.I."/>
            <person name="Powell A.J."/>
            <person name="Barry K."/>
            <person name="Miller A.N."/>
            <person name="Grigoriev I.V."/>
            <person name="Debuchy R."/>
            <person name="Gladieux P."/>
            <person name="Thoren M.H."/>
            <person name="Johannesson H."/>
        </authorList>
    </citation>
    <scope>NUCLEOTIDE SEQUENCE</scope>
    <source>
        <strain evidence="5">SMH4131-1</strain>
    </source>
</reference>